<evidence type="ECO:0000313" key="4">
    <source>
        <dbReference type="EMBL" id="CCA76057.1"/>
    </source>
</evidence>
<dbReference type="Pfam" id="PF00069">
    <property type="entry name" value="Pkinase"/>
    <property type="match status" value="1"/>
</dbReference>
<dbReference type="SUPFAM" id="SSF56112">
    <property type="entry name" value="Protein kinase-like (PK-like)"/>
    <property type="match status" value="1"/>
</dbReference>
<proteinExistence type="predicted"/>
<keyword evidence="1" id="KW-0547">Nucleotide-binding</keyword>
<dbReference type="GO" id="GO:0005524">
    <property type="term" value="F:ATP binding"/>
    <property type="evidence" value="ECO:0007669"/>
    <property type="project" value="UniProtKB-KW"/>
</dbReference>
<gene>
    <name evidence="4" type="ORF">PIIN_10057</name>
</gene>
<dbReference type="GO" id="GO:0004674">
    <property type="term" value="F:protein serine/threonine kinase activity"/>
    <property type="evidence" value="ECO:0007669"/>
    <property type="project" value="TreeGrafter"/>
</dbReference>
<keyword evidence="5" id="KW-1185">Reference proteome</keyword>
<dbReference type="InterPro" id="IPR008271">
    <property type="entry name" value="Ser/Thr_kinase_AS"/>
</dbReference>
<dbReference type="PANTHER" id="PTHR44329">
    <property type="entry name" value="SERINE/THREONINE-PROTEIN KINASE TNNI3K-RELATED"/>
    <property type="match status" value="1"/>
</dbReference>
<dbReference type="AlphaFoldDB" id="G4TXL4"/>
<dbReference type="InterPro" id="IPR051681">
    <property type="entry name" value="Ser/Thr_Kinases-Pseudokinases"/>
</dbReference>
<dbReference type="eggNOG" id="KOG0192">
    <property type="taxonomic scope" value="Eukaryota"/>
</dbReference>
<protein>
    <recommendedName>
        <fullName evidence="3">Protein kinase domain-containing protein</fullName>
    </recommendedName>
</protein>
<dbReference type="PROSITE" id="PS00108">
    <property type="entry name" value="PROTEIN_KINASE_ST"/>
    <property type="match status" value="1"/>
</dbReference>
<dbReference type="Gene3D" id="1.10.510.10">
    <property type="entry name" value="Transferase(Phosphotransferase) domain 1"/>
    <property type="match status" value="1"/>
</dbReference>
<organism evidence="4 5">
    <name type="scientific">Serendipita indica (strain DSM 11827)</name>
    <name type="common">Root endophyte fungus</name>
    <name type="synonym">Piriformospora indica</name>
    <dbReference type="NCBI Taxonomy" id="1109443"/>
    <lineage>
        <taxon>Eukaryota</taxon>
        <taxon>Fungi</taxon>
        <taxon>Dikarya</taxon>
        <taxon>Basidiomycota</taxon>
        <taxon>Agaricomycotina</taxon>
        <taxon>Agaricomycetes</taxon>
        <taxon>Sebacinales</taxon>
        <taxon>Serendipitaceae</taxon>
        <taxon>Serendipita</taxon>
    </lineage>
</organism>
<keyword evidence="2" id="KW-0067">ATP-binding</keyword>
<sequence>MTQPDLTGLASHLTRPSINTGCSRRRREVITGMNLDHPNITTVSGITEGKEFGGIVTPWCQNGYAFRYLGKHKLSRSKRYRLWLGVAEGLVYLHTHKLQIVHGDMKPPNVLIADHGRPMICDLVLSNPSSLLARDGYSSDESWSWTPQINTTRAHSGTPRYLAPGRVDLTDPSKLTVAANVYSLGCIRLEVGYVWSIAHLLPITLSKPSPQPPGKIFHDIRQGVPSAARLATAYSTGSSSVNGIALLWDIFERCWSRDPSLRPTASRLRDLLVAHESVIVSALERQA</sequence>
<dbReference type="OrthoDB" id="4062651at2759"/>
<accession>G4TXL4</accession>
<evidence type="ECO:0000256" key="2">
    <source>
        <dbReference type="ARBA" id="ARBA00022840"/>
    </source>
</evidence>
<dbReference type="InterPro" id="IPR011009">
    <property type="entry name" value="Kinase-like_dom_sf"/>
</dbReference>
<evidence type="ECO:0000313" key="5">
    <source>
        <dbReference type="Proteomes" id="UP000007148"/>
    </source>
</evidence>
<feature type="domain" description="Protein kinase" evidence="3">
    <location>
        <begin position="1"/>
        <end position="278"/>
    </location>
</feature>
<comment type="caution">
    <text evidence="4">The sequence shown here is derived from an EMBL/GenBank/DDBJ whole genome shotgun (WGS) entry which is preliminary data.</text>
</comment>
<dbReference type="HOGENOM" id="CLU_000288_7_18_1"/>
<evidence type="ECO:0000259" key="3">
    <source>
        <dbReference type="PROSITE" id="PS50011"/>
    </source>
</evidence>
<dbReference type="SMART" id="SM00220">
    <property type="entry name" value="S_TKc"/>
    <property type="match status" value="1"/>
</dbReference>
<name>G4TXL4_SERID</name>
<dbReference type="PROSITE" id="PS50011">
    <property type="entry name" value="PROTEIN_KINASE_DOM"/>
    <property type="match status" value="1"/>
</dbReference>
<dbReference type="InterPro" id="IPR000719">
    <property type="entry name" value="Prot_kinase_dom"/>
</dbReference>
<dbReference type="STRING" id="1109443.G4TXL4"/>
<reference evidence="4 5" key="1">
    <citation type="journal article" date="2011" name="PLoS Pathog.">
        <title>Endophytic Life Strategies Decoded by Genome and Transcriptome Analyses of the Mutualistic Root Symbiont Piriformospora indica.</title>
        <authorList>
            <person name="Zuccaro A."/>
            <person name="Lahrmann U."/>
            <person name="Guldener U."/>
            <person name="Langen G."/>
            <person name="Pfiffi S."/>
            <person name="Biedenkopf D."/>
            <person name="Wong P."/>
            <person name="Samans B."/>
            <person name="Grimm C."/>
            <person name="Basiewicz M."/>
            <person name="Murat C."/>
            <person name="Martin F."/>
            <person name="Kogel K.H."/>
        </authorList>
    </citation>
    <scope>NUCLEOTIDE SEQUENCE [LARGE SCALE GENOMIC DNA]</scope>
    <source>
        <strain evidence="4 5">DSM 11827</strain>
    </source>
</reference>
<evidence type="ECO:0000256" key="1">
    <source>
        <dbReference type="ARBA" id="ARBA00022741"/>
    </source>
</evidence>
<dbReference type="Proteomes" id="UP000007148">
    <property type="component" value="Unassembled WGS sequence"/>
</dbReference>
<dbReference type="PANTHER" id="PTHR44329:SF298">
    <property type="entry name" value="MIXED LINEAGE KINASE DOMAIN-LIKE PROTEIN"/>
    <property type="match status" value="1"/>
</dbReference>
<dbReference type="OMA" id="DIFERCW"/>
<dbReference type="EMBL" id="CAFZ01000593">
    <property type="protein sequence ID" value="CCA76057.1"/>
    <property type="molecule type" value="Genomic_DNA"/>
</dbReference>
<dbReference type="InParanoid" id="G4TXL4"/>